<feature type="domain" description="P/Homo B" evidence="6">
    <location>
        <begin position="655"/>
        <end position="817"/>
    </location>
</feature>
<keyword evidence="2 5" id="KW-0732">Signal</keyword>
<evidence type="ECO:0000313" key="7">
    <source>
        <dbReference type="EMBL" id="TBX70717.1"/>
    </source>
</evidence>
<dbReference type="Gene3D" id="2.60.120.260">
    <property type="entry name" value="Galactose-binding domain-like"/>
    <property type="match status" value="1"/>
</dbReference>
<dbReference type="InterPro" id="IPR008979">
    <property type="entry name" value="Galactose-bd-like_sf"/>
</dbReference>
<organism evidence="7 8">
    <name type="scientific">Flavobacterium silvisoli</name>
    <dbReference type="NCBI Taxonomy" id="2529433"/>
    <lineage>
        <taxon>Bacteria</taxon>
        <taxon>Pseudomonadati</taxon>
        <taxon>Bacteroidota</taxon>
        <taxon>Flavobacteriia</taxon>
        <taxon>Flavobacteriales</taxon>
        <taxon>Flavobacteriaceae</taxon>
        <taxon>Flavobacterium</taxon>
    </lineage>
</organism>
<keyword evidence="3" id="KW-0378">Hydrolase</keyword>
<dbReference type="GO" id="GO:0004252">
    <property type="term" value="F:serine-type endopeptidase activity"/>
    <property type="evidence" value="ECO:0007669"/>
    <property type="project" value="InterPro"/>
</dbReference>
<dbReference type="GO" id="GO:0008237">
    <property type="term" value="F:metallopeptidase activity"/>
    <property type="evidence" value="ECO:0007669"/>
    <property type="project" value="InterPro"/>
</dbReference>
<evidence type="ECO:0000256" key="2">
    <source>
        <dbReference type="ARBA" id="ARBA00022729"/>
    </source>
</evidence>
<keyword evidence="1" id="KW-0645">Protease</keyword>
<evidence type="ECO:0000256" key="5">
    <source>
        <dbReference type="SAM" id="SignalP"/>
    </source>
</evidence>
<accession>A0A4Q9Z966</accession>
<dbReference type="GO" id="GO:0006508">
    <property type="term" value="P:proteolysis"/>
    <property type="evidence" value="ECO:0007669"/>
    <property type="project" value="UniProtKB-KW"/>
</dbReference>
<dbReference type="Gene3D" id="3.40.390.10">
    <property type="entry name" value="Collagenase (Catalytic Domain)"/>
    <property type="match status" value="1"/>
</dbReference>
<feature type="chain" id="PRO_5020383979" evidence="5">
    <location>
        <begin position="19"/>
        <end position="903"/>
    </location>
</feature>
<dbReference type="Gene3D" id="2.60.40.10">
    <property type="entry name" value="Immunoglobulins"/>
    <property type="match status" value="1"/>
</dbReference>
<dbReference type="InterPro" id="IPR026444">
    <property type="entry name" value="Secre_tail"/>
</dbReference>
<dbReference type="PROSITE" id="PS51829">
    <property type="entry name" value="P_HOMO_B"/>
    <property type="match status" value="1"/>
</dbReference>
<dbReference type="InterPro" id="IPR002884">
    <property type="entry name" value="P_dom"/>
</dbReference>
<feature type="compositionally biased region" description="Low complexity" evidence="4">
    <location>
        <begin position="479"/>
        <end position="491"/>
    </location>
</feature>
<gene>
    <name evidence="7" type="ORF">EZL74_03320</name>
</gene>
<dbReference type="EMBL" id="SJPE01000002">
    <property type="protein sequence ID" value="TBX70717.1"/>
    <property type="molecule type" value="Genomic_DNA"/>
</dbReference>
<name>A0A4Q9Z966_9FLAO</name>
<dbReference type="OrthoDB" id="9792152at2"/>
<evidence type="ECO:0000259" key="6">
    <source>
        <dbReference type="PROSITE" id="PS51829"/>
    </source>
</evidence>
<dbReference type="Proteomes" id="UP000293300">
    <property type="component" value="Unassembled WGS sequence"/>
</dbReference>
<dbReference type="SUPFAM" id="SSF49785">
    <property type="entry name" value="Galactose-binding domain-like"/>
    <property type="match status" value="1"/>
</dbReference>
<sequence>MKKILLFAFIFSISQAFSQRNNAWSILGSEATIKSEKIRNTTYSENQQLLQFNFEVMKQALAQVADKASGQPGVEILVPNVQGEMERFLVWESSNFEPGLQAKYPQIRAYVGKGITDPSAVLHFSFDPKGIQTMIFRGDSETEFIEPYTKDHSVYVLFDSKTRTKANLPFNCKTEDVELNQALNKTNLSVQSSAQVYKTMRLALSCTGEYTTYFGGTVEGALAGMNASMTRVNGIYERDLAVKLLIIANTDSVIFTDGSTDPYDDADLGTGNSASNGYVSTWNAQLQSTLTSTLGDSAYDIGHLFGASGGGGNAGCIGCVCVAGSKGSGFTSPYDGIPAGDTFDIDYVAHEMGHQLGANHTFSHTTENNSVNVEPGSGSTIMGYAGITGSTDVQAHSDDYFAYKSINQIQSNLNSKTCPISYNSSSNPAFTNVKPTVSAGPDYSIPIGTAFKLTGTASDSPNEVLTYCWEQNDDASLSSSLGSTGSFPSPTKTNGPNFRSRKPVLTNVRYMPQLSDVLAGNLTTTWETVSTVSRTLNFALTVRDNVLFGGQTNTDAMVVTVNANAGPFVVTSQNTTGINWPQGSSQTITWNVANTTILTGSANVNIKLSTDGGLNYDTVLASNTPNDGSETITVPNISALNCRILIEPTANIYCAVNSKAFSIGANCYTYSTTPNAAIADATASNTAGAVTTSVINVPDNITISNMKINLKINHARIGDLVVKISHPDGTTRTLWNRTCNSATYAGIDITFADGTGSISCASPATGTHNASQSASALAGYNGKTSQGNWTLTVTDNNPNNTGTLVSWGLDFGCTLANNTYEISDLAIYPNPNKGNFNIQFSNAASNDIKVNVFDMSGRKIFENNYSSQATFNENIQLNNAAAGVYLVSVTDGTRKMVKRIIVE</sequence>
<dbReference type="Pfam" id="PF01483">
    <property type="entry name" value="P_proprotein"/>
    <property type="match status" value="1"/>
</dbReference>
<dbReference type="Pfam" id="PF13583">
    <property type="entry name" value="Reprolysin_4"/>
    <property type="match status" value="1"/>
</dbReference>
<proteinExistence type="predicted"/>
<dbReference type="Pfam" id="PF18962">
    <property type="entry name" value="Por_Secre_tail"/>
    <property type="match status" value="1"/>
</dbReference>
<feature type="region of interest" description="Disordered" evidence="4">
    <location>
        <begin position="479"/>
        <end position="500"/>
    </location>
</feature>
<evidence type="ECO:0000256" key="3">
    <source>
        <dbReference type="ARBA" id="ARBA00022801"/>
    </source>
</evidence>
<evidence type="ECO:0000256" key="4">
    <source>
        <dbReference type="SAM" id="MobiDB-lite"/>
    </source>
</evidence>
<feature type="signal peptide" evidence="5">
    <location>
        <begin position="1"/>
        <end position="18"/>
    </location>
</feature>
<reference evidence="7 8" key="1">
    <citation type="submission" date="2019-02" db="EMBL/GenBank/DDBJ databases">
        <title>Flavobacterium sp. RD-2-33 isolated from forest soil.</title>
        <authorList>
            <person name="Chaudhary D.K."/>
        </authorList>
    </citation>
    <scope>NUCLEOTIDE SEQUENCE [LARGE SCALE GENOMIC DNA]</scope>
    <source>
        <strain evidence="7 8">RD-2-33</strain>
    </source>
</reference>
<dbReference type="InterPro" id="IPR024079">
    <property type="entry name" value="MetalloPept_cat_dom_sf"/>
</dbReference>
<dbReference type="AlphaFoldDB" id="A0A4Q9Z966"/>
<evidence type="ECO:0000256" key="1">
    <source>
        <dbReference type="ARBA" id="ARBA00022670"/>
    </source>
</evidence>
<evidence type="ECO:0000313" key="8">
    <source>
        <dbReference type="Proteomes" id="UP000293300"/>
    </source>
</evidence>
<dbReference type="InterPro" id="IPR013783">
    <property type="entry name" value="Ig-like_fold"/>
</dbReference>
<dbReference type="NCBIfam" id="TIGR04183">
    <property type="entry name" value="Por_Secre_tail"/>
    <property type="match status" value="1"/>
</dbReference>
<comment type="caution">
    <text evidence="7">The sequence shown here is derived from an EMBL/GenBank/DDBJ whole genome shotgun (WGS) entry which is preliminary data.</text>
</comment>
<protein>
    <submittedName>
        <fullName evidence="7">T9SS type A sorting domain-containing protein</fullName>
    </submittedName>
</protein>
<dbReference type="RefSeq" id="WP_131475167.1">
    <property type="nucleotide sequence ID" value="NZ_SJPE01000002.1"/>
</dbReference>
<dbReference type="SUPFAM" id="SSF55486">
    <property type="entry name" value="Metalloproteases ('zincins'), catalytic domain"/>
    <property type="match status" value="1"/>
</dbReference>
<keyword evidence="8" id="KW-1185">Reference proteome</keyword>